<feature type="transmembrane region" description="Helical" evidence="1">
    <location>
        <begin position="6"/>
        <end position="26"/>
    </location>
</feature>
<name>A0A927D8J0_9RHOB</name>
<feature type="domain" description="Peptidase M56" evidence="2">
    <location>
        <begin position="128"/>
        <end position="273"/>
    </location>
</feature>
<keyword evidence="4" id="KW-1185">Reference proteome</keyword>
<dbReference type="InterPro" id="IPR008756">
    <property type="entry name" value="Peptidase_M56"/>
</dbReference>
<keyword evidence="1" id="KW-1133">Transmembrane helix</keyword>
<evidence type="ECO:0000256" key="1">
    <source>
        <dbReference type="SAM" id="Phobius"/>
    </source>
</evidence>
<comment type="caution">
    <text evidence="3">The sequence shown here is derived from an EMBL/GenBank/DDBJ whole genome shotgun (WGS) entry which is preliminary data.</text>
</comment>
<dbReference type="EMBL" id="JACTAG010000003">
    <property type="protein sequence ID" value="MBD3666118.1"/>
    <property type="molecule type" value="Genomic_DNA"/>
</dbReference>
<gene>
    <name evidence="3" type="ORF">H9Q16_19435</name>
</gene>
<keyword evidence="1" id="KW-0472">Membrane</keyword>
<protein>
    <submittedName>
        <fullName evidence="3">M56 family metallopeptidase</fullName>
    </submittedName>
</protein>
<dbReference type="Pfam" id="PF05569">
    <property type="entry name" value="Peptidase_M56"/>
    <property type="match status" value="1"/>
</dbReference>
<evidence type="ECO:0000313" key="3">
    <source>
        <dbReference type="EMBL" id="MBD3666118.1"/>
    </source>
</evidence>
<dbReference type="RefSeq" id="WP_191077131.1">
    <property type="nucleotide sequence ID" value="NZ_JACTAG010000003.1"/>
</dbReference>
<organism evidence="3 4">
    <name type="scientific">Sulfitobacter aestuariivivens</name>
    <dbReference type="NCBI Taxonomy" id="2766981"/>
    <lineage>
        <taxon>Bacteria</taxon>
        <taxon>Pseudomonadati</taxon>
        <taxon>Pseudomonadota</taxon>
        <taxon>Alphaproteobacteria</taxon>
        <taxon>Rhodobacterales</taxon>
        <taxon>Roseobacteraceae</taxon>
        <taxon>Sulfitobacter</taxon>
    </lineage>
</organism>
<evidence type="ECO:0000313" key="4">
    <source>
        <dbReference type="Proteomes" id="UP000635142"/>
    </source>
</evidence>
<reference evidence="3" key="1">
    <citation type="submission" date="2020-08" db="EMBL/GenBank/DDBJ databases">
        <title>Sulfitobacter aestuariivivens sp. nov., isolated from a tidal flat.</title>
        <authorList>
            <person name="Park S."/>
            <person name="Yoon J.-H."/>
        </authorList>
    </citation>
    <scope>NUCLEOTIDE SEQUENCE</scope>
    <source>
        <strain evidence="3">TSTF-M16</strain>
    </source>
</reference>
<evidence type="ECO:0000259" key="2">
    <source>
        <dbReference type="Pfam" id="PF05569"/>
    </source>
</evidence>
<accession>A0A927D8J0</accession>
<dbReference type="PANTHER" id="PTHR34978:SF3">
    <property type="entry name" value="SLR0241 PROTEIN"/>
    <property type="match status" value="1"/>
</dbReference>
<feature type="transmembrane region" description="Helical" evidence="1">
    <location>
        <begin position="126"/>
        <end position="152"/>
    </location>
</feature>
<dbReference type="PANTHER" id="PTHR34978">
    <property type="entry name" value="POSSIBLE SENSOR-TRANSDUCER PROTEIN BLAR"/>
    <property type="match status" value="1"/>
</dbReference>
<keyword evidence="1" id="KW-0812">Transmembrane</keyword>
<dbReference type="Proteomes" id="UP000635142">
    <property type="component" value="Unassembled WGS sequence"/>
</dbReference>
<dbReference type="InterPro" id="IPR052173">
    <property type="entry name" value="Beta-lactam_resp_regulator"/>
</dbReference>
<sequence>MIAGEALLDAFINANILFLLGYALWFGVRAAMTGLGLGHAYGTQLKLLNAVFVAILCAPFVALAFAVLQGTGMTRGVNVNLSDMVVSYYLNGGFEMNSSQFEGLVLARDTFLLDLLNGQGAVAQTFIALFLVGFCVGVLRLAYSVFCLWRIVSSGYSWRRIGRIRIRVSDRTLVPFSTRGWRNYYVVLPSQSLGRYEELQVALAHEFQHIRQGDLEWEVLMEALKPFFFFNPAYRGWKRRVEHLRELNCDSAVLSLGRIQIRAYCDSLLSVCQRTLRRDRAMVLAVPKVTLVTADRTSLFGRNGGFLAQRIQSILEARRPSHQRLIFAMLAIPLLSAIVLMTVAIQSPGDWSHDRLMLSTVVNLDRMDEINRLSTFGRVRN</sequence>
<proteinExistence type="predicted"/>
<dbReference type="AlphaFoldDB" id="A0A927D8J0"/>
<feature type="transmembrane region" description="Helical" evidence="1">
    <location>
        <begin position="47"/>
        <end position="68"/>
    </location>
</feature>
<feature type="transmembrane region" description="Helical" evidence="1">
    <location>
        <begin position="325"/>
        <end position="345"/>
    </location>
</feature>
<dbReference type="CDD" id="cd07341">
    <property type="entry name" value="M56_BlaR1_MecR1_like"/>
    <property type="match status" value="1"/>
</dbReference>